<accession>A0A7S2I700</accession>
<dbReference type="PROSITE" id="PS50088">
    <property type="entry name" value="ANK_REPEAT"/>
    <property type="match status" value="2"/>
</dbReference>
<keyword evidence="2 3" id="KW-0040">ANK repeat</keyword>
<dbReference type="AlphaFoldDB" id="A0A7S2I700"/>
<dbReference type="InterPro" id="IPR036770">
    <property type="entry name" value="Ankyrin_rpt-contain_sf"/>
</dbReference>
<evidence type="ECO:0000256" key="2">
    <source>
        <dbReference type="ARBA" id="ARBA00023043"/>
    </source>
</evidence>
<evidence type="ECO:0000256" key="3">
    <source>
        <dbReference type="PROSITE-ProRule" id="PRU00023"/>
    </source>
</evidence>
<dbReference type="Gene3D" id="1.25.40.20">
    <property type="entry name" value="Ankyrin repeat-containing domain"/>
    <property type="match status" value="1"/>
</dbReference>
<proteinExistence type="predicted"/>
<feature type="repeat" description="ANK" evidence="3">
    <location>
        <begin position="221"/>
        <end position="253"/>
    </location>
</feature>
<dbReference type="SMART" id="SM00248">
    <property type="entry name" value="ANK"/>
    <property type="match status" value="4"/>
</dbReference>
<dbReference type="InterPro" id="IPR002110">
    <property type="entry name" value="Ankyrin_rpt"/>
</dbReference>
<gene>
    <name evidence="4" type="ORF">AAND1436_LOCUS39215</name>
</gene>
<dbReference type="SUPFAM" id="SSF48403">
    <property type="entry name" value="Ankyrin repeat"/>
    <property type="match status" value="1"/>
</dbReference>
<protein>
    <submittedName>
        <fullName evidence="4">Uncharacterized protein</fullName>
    </submittedName>
</protein>
<dbReference type="EMBL" id="HBGQ01082028">
    <property type="protein sequence ID" value="CAD9510666.1"/>
    <property type="molecule type" value="Transcribed_RNA"/>
</dbReference>
<dbReference type="Pfam" id="PF12796">
    <property type="entry name" value="Ank_2"/>
    <property type="match status" value="1"/>
</dbReference>
<organism evidence="4">
    <name type="scientific">Alexandrium andersonii</name>
    <dbReference type="NCBI Taxonomy" id="327968"/>
    <lineage>
        <taxon>Eukaryota</taxon>
        <taxon>Sar</taxon>
        <taxon>Alveolata</taxon>
        <taxon>Dinophyceae</taxon>
        <taxon>Gonyaulacales</taxon>
        <taxon>Pyrocystaceae</taxon>
        <taxon>Alexandrium</taxon>
    </lineage>
</organism>
<reference evidence="4" key="1">
    <citation type="submission" date="2021-01" db="EMBL/GenBank/DDBJ databases">
        <authorList>
            <person name="Corre E."/>
            <person name="Pelletier E."/>
            <person name="Niang G."/>
            <person name="Scheremetjew M."/>
            <person name="Finn R."/>
            <person name="Kale V."/>
            <person name="Holt S."/>
            <person name="Cochrane G."/>
            <person name="Meng A."/>
            <person name="Brown T."/>
            <person name="Cohen L."/>
        </authorList>
    </citation>
    <scope>NUCLEOTIDE SEQUENCE</scope>
    <source>
        <strain evidence="4">CCMP2222</strain>
    </source>
</reference>
<feature type="repeat" description="ANK" evidence="3">
    <location>
        <begin position="187"/>
        <end position="219"/>
    </location>
</feature>
<sequence>MTTSESMTDYMEVLARKQKGEPPAGYGYKADVAMGVGFWKDESSGVNILEKPTIIPSGKAEHQGYVILFAYSSEEGIKSLLEGGLPPMLPCTTKEPKSFGSKAAIADNFGNKDPQAAVKKGTSDYCVAFRVPAELATQVDTPGRDLWIVRFDQDLISPFLQVVKEGDMAKVRMALDSGISGQTVDEDGVSALMMAAMNGNLEMCQALLDKGATVNTPEPHSSRTPLMFAAQGGSTAVVELLLGKKADPAKADSEGGTALMWAAVANKSDTAKLLAGFGSTDAKNGKGQTALQVAEAMGHAATVAVLKA</sequence>
<keyword evidence="1" id="KW-0677">Repeat</keyword>
<evidence type="ECO:0000313" key="4">
    <source>
        <dbReference type="EMBL" id="CAD9510666.1"/>
    </source>
</evidence>
<name>A0A7S2I700_9DINO</name>
<evidence type="ECO:0000256" key="1">
    <source>
        <dbReference type="ARBA" id="ARBA00022737"/>
    </source>
</evidence>
<dbReference type="PROSITE" id="PS50297">
    <property type="entry name" value="ANK_REP_REGION"/>
    <property type="match status" value="2"/>
</dbReference>
<dbReference type="PANTHER" id="PTHR24171">
    <property type="entry name" value="ANKYRIN REPEAT DOMAIN-CONTAINING PROTEIN 39-RELATED"/>
    <property type="match status" value="1"/>
</dbReference>